<feature type="region of interest" description="Disordered" evidence="1">
    <location>
        <begin position="163"/>
        <end position="285"/>
    </location>
</feature>
<dbReference type="AlphaFoldDB" id="A0A1Y2HU05"/>
<proteinExistence type="predicted"/>
<gene>
    <name evidence="3" type="ORF">BCR44DRAFT_285764</name>
</gene>
<reference evidence="3 4" key="1">
    <citation type="submission" date="2016-07" db="EMBL/GenBank/DDBJ databases">
        <title>Pervasive Adenine N6-methylation of Active Genes in Fungi.</title>
        <authorList>
            <consortium name="DOE Joint Genome Institute"/>
            <person name="Mondo S.J."/>
            <person name="Dannebaum R.O."/>
            <person name="Kuo R.C."/>
            <person name="Labutti K."/>
            <person name="Haridas S."/>
            <person name="Kuo A."/>
            <person name="Salamov A."/>
            <person name="Ahrendt S.R."/>
            <person name="Lipzen A."/>
            <person name="Sullivan W."/>
            <person name="Andreopoulos W.B."/>
            <person name="Clum A."/>
            <person name="Lindquist E."/>
            <person name="Daum C."/>
            <person name="Ramamoorthy G.K."/>
            <person name="Gryganskyi A."/>
            <person name="Culley D."/>
            <person name="Magnuson J.K."/>
            <person name="James T.Y."/>
            <person name="O'Malley M.A."/>
            <person name="Stajich J.E."/>
            <person name="Spatafora J.W."/>
            <person name="Visel A."/>
            <person name="Grigoriev I.V."/>
        </authorList>
    </citation>
    <scope>NUCLEOTIDE SEQUENCE [LARGE SCALE GENOMIC DNA]</scope>
    <source>
        <strain evidence="3 4">PL171</strain>
    </source>
</reference>
<evidence type="ECO:0000313" key="3">
    <source>
        <dbReference type="EMBL" id="ORZ37261.1"/>
    </source>
</evidence>
<dbReference type="PANTHER" id="PTHR36223">
    <property type="entry name" value="BETA-LACTAMASE-TYPE TRANSPEPTIDASE FOLD DOMAIN CONTAINING PROTEIN"/>
    <property type="match status" value="1"/>
</dbReference>
<protein>
    <recommendedName>
        <fullName evidence="2">DUF7918 domain-containing protein</fullName>
    </recommendedName>
</protein>
<feature type="non-terminal residue" evidence="3">
    <location>
        <position position="285"/>
    </location>
</feature>
<dbReference type="Proteomes" id="UP000193411">
    <property type="component" value="Unassembled WGS sequence"/>
</dbReference>
<dbReference type="PANTHER" id="PTHR36223:SF5">
    <property type="entry name" value="BETA-LACTAMASE-TYPE TRANSPEPTIDASE FOLD DOMAIN CONTAINING PROTEIN"/>
    <property type="match status" value="1"/>
</dbReference>
<feature type="compositionally biased region" description="Basic and acidic residues" evidence="1">
    <location>
        <begin position="207"/>
        <end position="218"/>
    </location>
</feature>
<dbReference type="OrthoDB" id="10648286at2759"/>
<accession>A0A1Y2HU05</accession>
<comment type="caution">
    <text evidence="3">The sequence shown here is derived from an EMBL/GenBank/DDBJ whole genome shotgun (WGS) entry which is preliminary data.</text>
</comment>
<name>A0A1Y2HU05_9FUNG</name>
<organism evidence="3 4">
    <name type="scientific">Catenaria anguillulae PL171</name>
    <dbReference type="NCBI Taxonomy" id="765915"/>
    <lineage>
        <taxon>Eukaryota</taxon>
        <taxon>Fungi</taxon>
        <taxon>Fungi incertae sedis</taxon>
        <taxon>Blastocladiomycota</taxon>
        <taxon>Blastocladiomycetes</taxon>
        <taxon>Blastocladiales</taxon>
        <taxon>Catenariaceae</taxon>
        <taxon>Catenaria</taxon>
    </lineage>
</organism>
<evidence type="ECO:0000259" key="2">
    <source>
        <dbReference type="Pfam" id="PF25534"/>
    </source>
</evidence>
<dbReference type="InterPro" id="IPR057678">
    <property type="entry name" value="DUF7918"/>
</dbReference>
<sequence length="285" mass="31120">MPTNLMARLSVDGQSMSKSHMPMRVNRDSSLSSAAGGSLRRPLIFAPMQVVASDTQAPNARGTIVLDSKLAENIGKIVVELCTGKQVLRQTKDVAGVEKFKQAVLSEHQKKAVFVSHSAGFGEPIARRTSNSQYRYVCDKVVKRFIFEYASEAVHELSGRIPTPAPLRAVSAPPSPTTDRRTRKRQGPDTTALDREDVKAEQPGNAKTERRSKVKNEMGEGTVKRRRMNEAVGSAAVSQQKVVISLLDSDDDAGAASSSTSRRLSRRPTQPNEQMFVVSLLDSDD</sequence>
<dbReference type="EMBL" id="MCFL01000013">
    <property type="protein sequence ID" value="ORZ37261.1"/>
    <property type="molecule type" value="Genomic_DNA"/>
</dbReference>
<evidence type="ECO:0000256" key="1">
    <source>
        <dbReference type="SAM" id="MobiDB-lite"/>
    </source>
</evidence>
<feature type="domain" description="DUF7918" evidence="2">
    <location>
        <begin position="4"/>
        <end position="153"/>
    </location>
</feature>
<keyword evidence="4" id="KW-1185">Reference proteome</keyword>
<dbReference type="Pfam" id="PF25534">
    <property type="entry name" value="DUF7918"/>
    <property type="match status" value="1"/>
</dbReference>
<evidence type="ECO:0000313" key="4">
    <source>
        <dbReference type="Proteomes" id="UP000193411"/>
    </source>
</evidence>